<evidence type="ECO:0000313" key="8">
    <source>
        <dbReference type="Proteomes" id="UP000011239"/>
    </source>
</evidence>
<dbReference type="EMBL" id="MW580854">
    <property type="protein sequence ID" value="QRM17052.1"/>
    <property type="molecule type" value="Genomic_DNA"/>
</dbReference>
<protein>
    <submittedName>
        <fullName evidence="5">Protein ORF105</fullName>
    </submittedName>
</protein>
<dbReference type="EMBL" id="MW580853">
    <property type="protein sequence ID" value="QRM16921.1"/>
    <property type="molecule type" value="Genomic_DNA"/>
</dbReference>
<organism evidence="5">
    <name type="scientific">Anguillid herpesvirus 1</name>
    <dbReference type="NCBI Taxonomy" id="150286"/>
    <lineage>
        <taxon>Viruses</taxon>
        <taxon>Duplodnaviria</taxon>
        <taxon>Heunggongvirae</taxon>
        <taxon>Peploviricota</taxon>
        <taxon>Herviviricetes</taxon>
        <taxon>Herpesvirales</taxon>
        <taxon>Alloherpesviridae</taxon>
        <taxon>Cyvirus</taxon>
        <taxon>Cyvirus anguillidallo1</taxon>
    </lineage>
</organism>
<proteinExistence type="predicted"/>
<dbReference type="EMBL" id="FJ940765">
    <property type="protein sequence ID" value="ADA57868.1"/>
    <property type="molecule type" value="Genomic_DNA"/>
</dbReference>
<dbReference type="EMBL" id="MW580849">
    <property type="protein sequence ID" value="QRM16400.1"/>
    <property type="molecule type" value="Genomic_DNA"/>
</dbReference>
<evidence type="ECO:0000313" key="3">
    <source>
        <dbReference type="EMBL" id="QRM16400.1"/>
    </source>
</evidence>
<reference evidence="5" key="3">
    <citation type="journal article" date="2021" name="Microorganisms">
        <title>Genomes of Anguillid Herpesvirus 1 Strains Reveal Evolutionary Disparities and Low Genetic Diversity in the Genus Cyprinivirus.</title>
        <authorList>
            <person name="Donohoe O."/>
            <person name="Zhang H."/>
            <person name="Delrez N."/>
            <person name="Gao Y."/>
            <person name="Suarez N.M."/>
            <person name="Davison A.J."/>
            <person name="Vanderplasschen A."/>
        </authorList>
    </citation>
    <scope>NUCLEOTIDE SEQUENCE</scope>
    <source>
        <strain evidence="3">500138</strain>
        <strain evidence="4">DK-200249</strain>
        <strain evidence="5">DK-205223-2</strain>
        <strain evidence="6">DK-206116-1</strain>
        <strain evidence="7">HVA 486123</strain>
    </source>
</reference>
<evidence type="ECO:0000313" key="4">
    <source>
        <dbReference type="EMBL" id="QRM16659.1"/>
    </source>
</evidence>
<accession>D2E8F6</accession>
<reference evidence="2 8" key="1">
    <citation type="journal article" date="2010" name="J. Gen. Virol.">
        <title>Complete genome sequence and taxonomic position of anguillid herpesvirus 1.</title>
        <authorList>
            <person name="van Beurden S.J."/>
            <person name="Bossers A."/>
            <person name="Voorbergen-Laarman M.H."/>
            <person name="Haenen O.L."/>
            <person name="Peters S."/>
            <person name="Abma-Henkens M.H."/>
            <person name="Peeters B.P."/>
            <person name="Rottier P.J."/>
            <person name="Engelsma M.Y."/>
        </authorList>
    </citation>
    <scope>NUCLEOTIDE SEQUENCE [LARGE SCALE GENOMIC DNA]</scope>
    <source>
        <strain evidence="2">500138</strain>
        <strain evidence="8">Isolate Anguilla anguilla/Netherlands/500138/1998</strain>
    </source>
</reference>
<dbReference type="KEGG" id="vg:8683537"/>
<evidence type="ECO:0000313" key="5">
    <source>
        <dbReference type="EMBL" id="QRM16791.1"/>
    </source>
</evidence>
<evidence type="ECO:0000313" key="6">
    <source>
        <dbReference type="EMBL" id="QRM16921.1"/>
    </source>
</evidence>
<dbReference type="EMBL" id="MW580852">
    <property type="protein sequence ID" value="QRM16791.1"/>
    <property type="molecule type" value="Genomic_DNA"/>
</dbReference>
<keyword evidence="1" id="KW-0175">Coiled coil</keyword>
<gene>
    <name evidence="5" type="primary">ORF105</name>
    <name evidence="2" type="ORF">AngHV1_ORF105</name>
</gene>
<dbReference type="GeneID" id="8683537"/>
<name>A0A1J0REJ7_9VIRU</name>
<accession>A0A1J0REJ7</accession>
<reference evidence="2" key="2">
    <citation type="submission" date="2012-05" db="EMBL/GenBank/DDBJ databases">
        <authorList>
            <person name="van Beurden S.J."/>
            <person name="Gatherer D."/>
            <person name="Tuzi K."/>
            <person name="Herzyk P."/>
            <person name="Galbraith J."/>
            <person name="Peeters B.P.H."/>
            <person name="Rottier P.J.M."/>
            <person name="Engelsma M.Y."/>
            <person name="Davison A.J."/>
        </authorList>
    </citation>
    <scope>NUCLEOTIDE SEQUENCE</scope>
    <source>
        <strain evidence="2">500138</strain>
    </source>
</reference>
<dbReference type="EMBL" id="MW580851">
    <property type="protein sequence ID" value="QRM16659.1"/>
    <property type="molecule type" value="Genomic_DNA"/>
</dbReference>
<keyword evidence="8" id="KW-1185">Reference proteome</keyword>
<feature type="coiled-coil region" evidence="1">
    <location>
        <begin position="63"/>
        <end position="101"/>
    </location>
</feature>
<evidence type="ECO:0000313" key="2">
    <source>
        <dbReference type="EMBL" id="ADA57868.1"/>
    </source>
</evidence>
<sequence length="223" mass="25232">MGAVMSMADAYVDNFIESYFDVAGLASLKKLDMYNADLSLERHVAVKQKAIEKTEEWEKDMTKQQYKDQAKELACKIPVLRRKLETERNKLKRQLLQLDLQDMEARFEHLVQMSAAQTGVTREWALTKAQSNLLKNVAAAPRVKQERNALSKNKVLRETRSANVRQLELLEALNGRSLTGLPGQLAASSPQQSTNLMVVEEEEDEEIVACAEPPRSPPQFYPA</sequence>
<dbReference type="RefSeq" id="YP_003358244.1">
    <property type="nucleotide sequence ID" value="NC_013668.3"/>
</dbReference>
<dbReference type="Proteomes" id="UP000011239">
    <property type="component" value="Segment"/>
</dbReference>
<reference evidence="5" key="4">
    <citation type="submission" date="2021-02" db="EMBL/GenBank/DDBJ databases">
        <authorList>
            <person name="Vanderplasschen A.F.C."/>
            <person name="Davison A.J."/>
        </authorList>
    </citation>
    <scope>NUCLEOTIDE SEQUENCE</scope>
    <source>
        <strain evidence="3">500138</strain>
        <strain evidence="4">DK-200249</strain>
        <strain evidence="5">DK-205223-2</strain>
        <strain evidence="6">DK-206116-1</strain>
        <strain evidence="7">HVA 486123</strain>
    </source>
</reference>
<evidence type="ECO:0000313" key="7">
    <source>
        <dbReference type="EMBL" id="QRM17052.1"/>
    </source>
</evidence>
<evidence type="ECO:0000256" key="1">
    <source>
        <dbReference type="SAM" id="Coils"/>
    </source>
</evidence>